<keyword evidence="1" id="KW-0812">Transmembrane</keyword>
<evidence type="ECO:0000256" key="1">
    <source>
        <dbReference type="SAM" id="Phobius"/>
    </source>
</evidence>
<reference evidence="2 3" key="1">
    <citation type="submission" date="2024-06" db="EMBL/GenBank/DDBJ databases">
        <title>Genomic Encyclopedia of Type Strains, Phase IV (KMG-IV): sequencing the most valuable type-strain genomes for metagenomic binning, comparative biology and taxonomic classification.</title>
        <authorList>
            <person name="Goeker M."/>
        </authorList>
    </citation>
    <scope>NUCLEOTIDE SEQUENCE [LARGE SCALE GENOMIC DNA]</scope>
    <source>
        <strain evidence="2 3">DSM 28102</strain>
    </source>
</reference>
<feature type="transmembrane region" description="Helical" evidence="1">
    <location>
        <begin position="230"/>
        <end position="250"/>
    </location>
</feature>
<dbReference type="SUPFAM" id="SSF51230">
    <property type="entry name" value="Single hybrid motif"/>
    <property type="match status" value="2"/>
</dbReference>
<keyword evidence="1" id="KW-1133">Transmembrane helix</keyword>
<evidence type="ECO:0000313" key="3">
    <source>
        <dbReference type="Proteomes" id="UP001549164"/>
    </source>
</evidence>
<dbReference type="EMBL" id="JBEPLY010000004">
    <property type="protein sequence ID" value="MET3599533.1"/>
    <property type="molecule type" value="Genomic_DNA"/>
</dbReference>
<accession>A0ABV2I9E0</accession>
<protein>
    <submittedName>
        <fullName evidence="2">Uncharacterized protein</fullName>
    </submittedName>
</protein>
<organism evidence="2 3">
    <name type="scientific">Martelella mangrovi</name>
    <dbReference type="NCBI Taxonomy" id="1397477"/>
    <lineage>
        <taxon>Bacteria</taxon>
        <taxon>Pseudomonadati</taxon>
        <taxon>Pseudomonadota</taxon>
        <taxon>Alphaproteobacteria</taxon>
        <taxon>Hyphomicrobiales</taxon>
        <taxon>Aurantimonadaceae</taxon>
        <taxon>Martelella</taxon>
    </lineage>
</organism>
<evidence type="ECO:0000313" key="2">
    <source>
        <dbReference type="EMBL" id="MET3599533.1"/>
    </source>
</evidence>
<dbReference type="InterPro" id="IPR011053">
    <property type="entry name" value="Single_hybrid_motif"/>
</dbReference>
<gene>
    <name evidence="2" type="ORF">ABID12_001472</name>
</gene>
<keyword evidence="3" id="KW-1185">Reference proteome</keyword>
<dbReference type="RefSeq" id="WP_354433678.1">
    <property type="nucleotide sequence ID" value="NZ_JBEPLY010000004.1"/>
</dbReference>
<sequence>MVRVIIESPAGDEFYPARVKRNYFESGDTIISGDPLYDLETANDRLLHIHASHSGEAVTSPFAVGAVLSARETLIELDVADDDAPEELHPQTLEETASPTGTRRVELRTPVDAALYPANLMKVHAEPGEWIDRNSVLYTIEAATGAVVELQMPLSGRILSSNDARNLVRHRAIAVIEPDEDDPLAAALGTAQGVYLLADGVFASDEDETAADKPSATVAATHGRSAKRRIGLVAGLGVIAALAVSGWYVLTYVPFDHVGAGADGYYGQRLNIESLGGKRKLFISDEQQRGFAAWLDS</sequence>
<comment type="caution">
    <text evidence="2">The sequence shown here is derived from an EMBL/GenBank/DDBJ whole genome shotgun (WGS) entry which is preliminary data.</text>
</comment>
<dbReference type="Proteomes" id="UP001549164">
    <property type="component" value="Unassembled WGS sequence"/>
</dbReference>
<keyword evidence="1" id="KW-0472">Membrane</keyword>
<proteinExistence type="predicted"/>
<name>A0ABV2I9E0_9HYPH</name>